<dbReference type="PANTHER" id="PTHR30188:SF4">
    <property type="entry name" value="PROTEIN TRIGALACTOSYLDIACYLGLYCEROL 1, CHLOROPLASTIC"/>
    <property type="match status" value="1"/>
</dbReference>
<feature type="transmembrane region" description="Helical" evidence="1">
    <location>
        <begin position="6"/>
        <end position="28"/>
    </location>
</feature>
<protein>
    <submittedName>
        <fullName evidence="2">ABC transporter permease</fullName>
    </submittedName>
</protein>
<gene>
    <name evidence="2" type="ORF">WJX68_10840</name>
</gene>
<dbReference type="Pfam" id="PF02405">
    <property type="entry name" value="MlaE"/>
    <property type="match status" value="1"/>
</dbReference>
<sequence>MSAGPIGAVAKPIGSFFAMVLDTVVATFKPPFQWREFIQQAWFIASVTFGPTILVSIPFTVLVTFQFNNILTEVGAIDLAGAGSAYATVTQIGPIGTTFVVAGASATAICADIGSRKIREELDAMQVLGIDPIHRLVVPRVLATMFVTFFINGLLIAIGITGGFLFSVYLQGANPGQFIDSLTLITGSGELIHSQIKATIFGMLGGFVACYRGLNVAGGAKGVGNAVNETVVYTFVLLFPVNVVLSQLPYALGLLD</sequence>
<feature type="transmembrane region" description="Helical" evidence="1">
    <location>
        <begin position="40"/>
        <end position="65"/>
    </location>
</feature>
<dbReference type="EMBL" id="JBBJUP010000007">
    <property type="protein sequence ID" value="MEJ8279427.1"/>
    <property type="molecule type" value="Genomic_DNA"/>
</dbReference>
<dbReference type="Proteomes" id="UP001364211">
    <property type="component" value="Unassembled WGS sequence"/>
</dbReference>
<accession>A0ABU8T655</accession>
<reference evidence="2 3" key="1">
    <citation type="submission" date="2024-03" db="EMBL/GenBank/DDBJ databases">
        <title>Draft genome sequence of Pseudonocardia sp. DW16-2.</title>
        <authorList>
            <person name="Duangmal K."/>
        </authorList>
    </citation>
    <scope>NUCLEOTIDE SEQUENCE [LARGE SCALE GENOMIC DNA]</scope>
    <source>
        <strain evidence="2 3">DW16-2</strain>
    </source>
</reference>
<evidence type="ECO:0000313" key="3">
    <source>
        <dbReference type="Proteomes" id="UP001364211"/>
    </source>
</evidence>
<name>A0ABU8T655_9PSEU</name>
<keyword evidence="1" id="KW-1133">Transmembrane helix</keyword>
<proteinExistence type="predicted"/>
<comment type="caution">
    <text evidence="2">The sequence shown here is derived from an EMBL/GenBank/DDBJ whole genome shotgun (WGS) entry which is preliminary data.</text>
</comment>
<dbReference type="PANTHER" id="PTHR30188">
    <property type="entry name" value="ABC TRANSPORTER PERMEASE PROTEIN-RELATED"/>
    <property type="match status" value="1"/>
</dbReference>
<evidence type="ECO:0000256" key="1">
    <source>
        <dbReference type="SAM" id="Phobius"/>
    </source>
</evidence>
<evidence type="ECO:0000313" key="2">
    <source>
        <dbReference type="EMBL" id="MEJ8279427.1"/>
    </source>
</evidence>
<feature type="transmembrane region" description="Helical" evidence="1">
    <location>
        <begin position="85"/>
        <end position="111"/>
    </location>
</feature>
<dbReference type="InterPro" id="IPR030802">
    <property type="entry name" value="Permease_MalE"/>
</dbReference>
<keyword evidence="3" id="KW-1185">Reference proteome</keyword>
<feature type="transmembrane region" description="Helical" evidence="1">
    <location>
        <begin position="141"/>
        <end position="166"/>
    </location>
</feature>
<feature type="transmembrane region" description="Helical" evidence="1">
    <location>
        <begin position="231"/>
        <end position="255"/>
    </location>
</feature>
<keyword evidence="1" id="KW-0472">Membrane</keyword>
<organism evidence="2 3">
    <name type="scientific">Pseudonocardia spirodelae</name>
    <dbReference type="NCBI Taxonomy" id="3133431"/>
    <lineage>
        <taxon>Bacteria</taxon>
        <taxon>Bacillati</taxon>
        <taxon>Actinomycetota</taxon>
        <taxon>Actinomycetes</taxon>
        <taxon>Pseudonocardiales</taxon>
        <taxon>Pseudonocardiaceae</taxon>
        <taxon>Pseudonocardia</taxon>
    </lineage>
</organism>
<dbReference type="RefSeq" id="WP_340289020.1">
    <property type="nucleotide sequence ID" value="NZ_JBBJUP010000007.1"/>
</dbReference>
<keyword evidence="1" id="KW-0812">Transmembrane</keyword>